<dbReference type="InterPro" id="IPR006944">
    <property type="entry name" value="Phage/GTA_portal"/>
</dbReference>
<evidence type="ECO:0000256" key="2">
    <source>
        <dbReference type="ARBA" id="ARBA00023009"/>
    </source>
</evidence>
<dbReference type="Pfam" id="PF04860">
    <property type="entry name" value="Phage_portal"/>
    <property type="match status" value="1"/>
</dbReference>
<accession>A0A6J7WSR7</accession>
<reference evidence="4" key="1">
    <citation type="submission" date="2020-05" db="EMBL/GenBank/DDBJ databases">
        <authorList>
            <person name="Chiriac C."/>
            <person name="Salcher M."/>
            <person name="Ghai R."/>
            <person name="Kavagutti S V."/>
        </authorList>
    </citation>
    <scope>NUCLEOTIDE SEQUENCE</scope>
</reference>
<organism evidence="4">
    <name type="scientific">uncultured Caudovirales phage</name>
    <dbReference type="NCBI Taxonomy" id="2100421"/>
    <lineage>
        <taxon>Viruses</taxon>
        <taxon>Duplodnaviria</taxon>
        <taxon>Heunggongvirae</taxon>
        <taxon>Uroviricota</taxon>
        <taxon>Caudoviricetes</taxon>
        <taxon>Peduoviridae</taxon>
        <taxon>Maltschvirus</taxon>
        <taxon>Maltschvirus maltsch</taxon>
    </lineage>
</organism>
<protein>
    <submittedName>
        <fullName evidence="4">COG4695 Phage-related protein</fullName>
    </submittedName>
</protein>
<keyword evidence="1" id="KW-1188">Viral release from host cell</keyword>
<evidence type="ECO:0000256" key="1">
    <source>
        <dbReference type="ARBA" id="ARBA00022950"/>
    </source>
</evidence>
<dbReference type="EMBL" id="LR798258">
    <property type="protein sequence ID" value="CAB5218333.1"/>
    <property type="molecule type" value="Genomic_DNA"/>
</dbReference>
<gene>
    <name evidence="4" type="ORF">UFOVP213_2</name>
</gene>
<proteinExistence type="predicted"/>
<evidence type="ECO:0000313" key="4">
    <source>
        <dbReference type="EMBL" id="CAB5218333.1"/>
    </source>
</evidence>
<keyword evidence="3" id="KW-0231">Viral genome packaging</keyword>
<name>A0A6J7WSR7_9CAUD</name>
<keyword evidence="2" id="KW-1162">Viral penetration into host cytoplasm</keyword>
<keyword evidence="2" id="KW-1160">Virus entry into host cell</keyword>
<sequence>MGIWDNFSIKKLIGAKPLQSVLPMSGPLGSTVSINRGIVTWQGADAQSFVNDGYVGNDIVYSIVKLITDKARLAPFGVYKVIDKRAAKKYKALISQPDKVKNWKELLDLRNKAFEEYTGDARLNELLKHPNDEDSWADIVEQWCAFKLVTGNSFVYGRLIEGGANEGKPLSINVLPAQYMAIIANVEVFPPVVAGYQLYFGKLWSFKREEILHDKYFNPQWNITGNQLYGQSPLKAASRTLTRSNEAKTASVSAFQNGGPAGVLFMNDDRYDPQSGQAQAVALKKSISEKAGAQNFNQIAVSGYKVDWKEIGLSPVELGILESEKWDMVSLCNIYGVPSQLLNDSQNKSYNNQMEGEKALTLRCAIPLLNEIRDDFNKKLHTDWGYANQQDVYIDYDITVYQELEANKVQQVDWLDKAWWLTPLQKYEEMGIHVPDELRDELNKIYIPSNLQPLDTYQPIELPKNIDDILNTK</sequence>
<evidence type="ECO:0000256" key="3">
    <source>
        <dbReference type="ARBA" id="ARBA00023219"/>
    </source>
</evidence>
<keyword evidence="1" id="KW-0118">Viral capsid assembly</keyword>
<keyword evidence="2" id="KW-1171">Viral genome ejection through host cell envelope</keyword>